<keyword evidence="15" id="KW-1185">Reference proteome</keyword>
<dbReference type="AlphaFoldDB" id="A0A8C9LCN8"/>
<protein>
    <recommendedName>
        <fullName evidence="10">Tumor necrosis factor ligand superfamily member 15</fullName>
    </recommendedName>
    <alternativeName>
        <fullName evidence="12">TNF ligand-related molecule 1</fullName>
    </alternativeName>
    <alternativeName>
        <fullName evidence="11">Vascular endothelial cell growth inhibitor</fullName>
    </alternativeName>
</protein>
<accession>A0A8C9LCN8</accession>
<keyword evidence="5" id="KW-0735">Signal-anchor</keyword>
<keyword evidence="7" id="KW-0472">Membrane</keyword>
<dbReference type="InterPro" id="IPR006052">
    <property type="entry name" value="TNF_dom"/>
</dbReference>
<dbReference type="GO" id="GO:0006955">
    <property type="term" value="P:immune response"/>
    <property type="evidence" value="ECO:0007669"/>
    <property type="project" value="InterPro"/>
</dbReference>
<evidence type="ECO:0000256" key="6">
    <source>
        <dbReference type="ARBA" id="ARBA00022989"/>
    </source>
</evidence>
<dbReference type="InterPro" id="IPR008983">
    <property type="entry name" value="Tumour_necrosis_fac-like_dom"/>
</dbReference>
<dbReference type="CDD" id="cd00184">
    <property type="entry name" value="TNF"/>
    <property type="match status" value="1"/>
</dbReference>
<comment type="similarity">
    <text evidence="2">Belongs to the tumor necrosis factor family.</text>
</comment>
<evidence type="ECO:0000256" key="3">
    <source>
        <dbReference type="ARBA" id="ARBA00022514"/>
    </source>
</evidence>
<evidence type="ECO:0000256" key="4">
    <source>
        <dbReference type="ARBA" id="ARBA00022692"/>
    </source>
</evidence>
<dbReference type="FunFam" id="2.60.120.40:FF:000018">
    <property type="entry name" value="Tumor necrosis factor ligand superfamily member 15"/>
    <property type="match status" value="1"/>
</dbReference>
<evidence type="ECO:0000259" key="13">
    <source>
        <dbReference type="PROSITE" id="PS50049"/>
    </source>
</evidence>
<evidence type="ECO:0000313" key="15">
    <source>
        <dbReference type="Proteomes" id="UP000694428"/>
    </source>
</evidence>
<reference evidence="14" key="2">
    <citation type="submission" date="2025-09" db="UniProtKB">
        <authorList>
            <consortium name="Ensembl"/>
        </authorList>
    </citation>
    <scope>IDENTIFICATION</scope>
</reference>
<dbReference type="Proteomes" id="UP000694428">
    <property type="component" value="Unplaced"/>
</dbReference>
<name>A0A8C9LCN8_PAVCR</name>
<dbReference type="GO" id="GO:0016020">
    <property type="term" value="C:membrane"/>
    <property type="evidence" value="ECO:0007669"/>
    <property type="project" value="UniProtKB-SubCell"/>
</dbReference>
<evidence type="ECO:0000256" key="12">
    <source>
        <dbReference type="ARBA" id="ARBA00077774"/>
    </source>
</evidence>
<dbReference type="SMART" id="SM00207">
    <property type="entry name" value="TNF"/>
    <property type="match status" value="1"/>
</dbReference>
<evidence type="ECO:0000256" key="2">
    <source>
        <dbReference type="ARBA" id="ARBA00008670"/>
    </source>
</evidence>
<keyword evidence="9" id="KW-0325">Glycoprotein</keyword>
<evidence type="ECO:0000256" key="5">
    <source>
        <dbReference type="ARBA" id="ARBA00022968"/>
    </source>
</evidence>
<keyword evidence="6" id="KW-1133">Transmembrane helix</keyword>
<dbReference type="GO" id="GO:0005125">
    <property type="term" value="F:cytokine activity"/>
    <property type="evidence" value="ECO:0007669"/>
    <property type="project" value="UniProtKB-KW"/>
</dbReference>
<evidence type="ECO:0000256" key="11">
    <source>
        <dbReference type="ARBA" id="ARBA00077319"/>
    </source>
</evidence>
<evidence type="ECO:0000256" key="10">
    <source>
        <dbReference type="ARBA" id="ARBA00074594"/>
    </source>
</evidence>
<dbReference type="InterPro" id="IPR006053">
    <property type="entry name" value="TNF"/>
</dbReference>
<dbReference type="PANTHER" id="PTHR11471:SF24">
    <property type="entry name" value="TUMOR NECROSIS FACTOR LIGAND SUPERFAMILY MEMBER 15"/>
    <property type="match status" value="1"/>
</dbReference>
<dbReference type="Pfam" id="PF00229">
    <property type="entry name" value="TNF"/>
    <property type="match status" value="1"/>
</dbReference>
<dbReference type="PROSITE" id="PS50049">
    <property type="entry name" value="THD_2"/>
    <property type="match status" value="1"/>
</dbReference>
<dbReference type="PRINTS" id="PR01234">
    <property type="entry name" value="TNECROSISFCT"/>
</dbReference>
<dbReference type="SUPFAM" id="SSF49842">
    <property type="entry name" value="TNF-like"/>
    <property type="match status" value="1"/>
</dbReference>
<dbReference type="GO" id="GO:0005164">
    <property type="term" value="F:tumor necrosis factor receptor binding"/>
    <property type="evidence" value="ECO:0007669"/>
    <property type="project" value="InterPro"/>
</dbReference>
<keyword evidence="3" id="KW-0202">Cytokine</keyword>
<dbReference type="Ensembl" id="ENSPSTT00000019560.1">
    <property type="protein sequence ID" value="ENSPSTP00000018670.1"/>
    <property type="gene ID" value="ENSPSTG00000013424.1"/>
</dbReference>
<feature type="domain" description="THD" evidence="13">
    <location>
        <begin position="1"/>
        <end position="155"/>
    </location>
</feature>
<reference evidence="14" key="1">
    <citation type="submission" date="2025-08" db="UniProtKB">
        <authorList>
            <consortium name="Ensembl"/>
        </authorList>
    </citation>
    <scope>IDENTIFICATION</scope>
</reference>
<keyword evidence="8" id="KW-1015">Disulfide bond</keyword>
<evidence type="ECO:0000313" key="14">
    <source>
        <dbReference type="Ensembl" id="ENSPSTP00000018670.1"/>
    </source>
</evidence>
<evidence type="ECO:0000256" key="9">
    <source>
        <dbReference type="ARBA" id="ARBA00023180"/>
    </source>
</evidence>
<comment type="subcellular location">
    <subcellularLocation>
        <location evidence="1">Membrane</location>
        <topology evidence="1">Single-pass type II membrane protein</topology>
    </subcellularLocation>
</comment>
<dbReference type="GO" id="GO:0005615">
    <property type="term" value="C:extracellular space"/>
    <property type="evidence" value="ECO:0007669"/>
    <property type="project" value="UniProtKB-KW"/>
</dbReference>
<dbReference type="PANTHER" id="PTHR11471">
    <property type="entry name" value="TUMOR NECROSIS FACTOR FAMILY MEMBER"/>
    <property type="match status" value="1"/>
</dbReference>
<dbReference type="Gene3D" id="2.60.120.40">
    <property type="match status" value="1"/>
</dbReference>
<evidence type="ECO:0000256" key="8">
    <source>
        <dbReference type="ARBA" id="ARBA00023157"/>
    </source>
</evidence>
<evidence type="ECO:0000256" key="7">
    <source>
        <dbReference type="ARBA" id="ARBA00023136"/>
    </source>
</evidence>
<keyword evidence="4" id="KW-0812">Transmembrane</keyword>
<evidence type="ECO:0000256" key="1">
    <source>
        <dbReference type="ARBA" id="ARBA00004606"/>
    </source>
</evidence>
<organism evidence="14 15">
    <name type="scientific">Pavo cristatus</name>
    <name type="common">Indian peafowl</name>
    <name type="synonym">Blue peafowl</name>
    <dbReference type="NCBI Taxonomy" id="9049"/>
    <lineage>
        <taxon>Eukaryota</taxon>
        <taxon>Metazoa</taxon>
        <taxon>Chordata</taxon>
        <taxon>Craniata</taxon>
        <taxon>Vertebrata</taxon>
        <taxon>Euteleostomi</taxon>
        <taxon>Archelosauria</taxon>
        <taxon>Archosauria</taxon>
        <taxon>Dinosauria</taxon>
        <taxon>Saurischia</taxon>
        <taxon>Theropoda</taxon>
        <taxon>Coelurosauria</taxon>
        <taxon>Aves</taxon>
        <taxon>Neognathae</taxon>
        <taxon>Galloanserae</taxon>
        <taxon>Galliformes</taxon>
        <taxon>Phasianidae</taxon>
        <taxon>Phasianinae</taxon>
        <taxon>Pavo</taxon>
    </lineage>
</organism>
<proteinExistence type="inferred from homology"/>
<sequence length="155" mass="17375">LLSPKNKVYALQMVKKQDPSSVTGRHLPILQWEDKRGLAFTKNNLSYSSNALVIPVSGDYYVYAQVTFRGPSDTSSKTSSVTAIITKVTDSYPEPTQLLTSTKTLSEERNNWFQPIYLGAMVSLEIGDKLMVNVSDIKLVDYTKEHKTFFGAFLL</sequence>